<keyword evidence="7 11" id="KW-0407">Ion channel</keyword>
<sequence>MFVQITNGRSSKKVRAANSPSPKKSFGTERKDAVEKDDETPRNDEDVPTVRRQDVRSDRRKEALRRQESRSSDDDVVELSPGSESVVPGNSRSDHPQPSKSNKGEKMLDKISEKASKFLPSKGSIGKFFHGDKEPAEAPPAIFTIDREMGRTNMAFQDERKVTSPTKIYSSPIRDYSSPTRGYNSPTGGYNSPTEEVAEIETLQRSELTDRLRKTRHLSKEPTSPITSGKGVGVQASDYPPYRLLFVPAEDYKDPDVPIVTLTRVLMCQCTIALFLLVWVVFGALVFYLTEGPYEMDKMEELKLKEKNLIFDMATDLRLIAPENNSDWVGTITRYTELHADMVREGTVHSYGNQQPFWTFPGSIMFCVSLLTTLGLAAPLPMTTGGQVGAFIFTFLGFPLHLFFLINLGRTIAVKTQIFSKHLENHVIDLRQRIINVRRFGEDLPRDSSEIWPEKMFLVDFKPPPWLCWFPIFSSFFYYAVGFLLFGVARGMSFPRIVLFFIDFSSTSGATNGMTRIGFTWYLEGAAILAAVNGAVYADSPFEGLAPLGDKLGFMTNSLD</sequence>
<dbReference type="AlphaFoldDB" id="A0A0A9X377"/>
<dbReference type="GO" id="GO:0030322">
    <property type="term" value="P:stabilization of membrane potential"/>
    <property type="evidence" value="ECO:0007669"/>
    <property type="project" value="TreeGrafter"/>
</dbReference>
<dbReference type="EMBL" id="GBHO01030366">
    <property type="protein sequence ID" value="JAG13238.1"/>
    <property type="molecule type" value="Transcribed_RNA"/>
</dbReference>
<dbReference type="GO" id="GO:0015271">
    <property type="term" value="F:outward rectifier potassium channel activity"/>
    <property type="evidence" value="ECO:0007669"/>
    <property type="project" value="TreeGrafter"/>
</dbReference>
<dbReference type="Gene3D" id="1.10.287.70">
    <property type="match status" value="1"/>
</dbReference>
<dbReference type="PANTHER" id="PTHR11003">
    <property type="entry name" value="POTASSIUM CHANNEL, SUBFAMILY K"/>
    <property type="match status" value="1"/>
</dbReference>
<evidence type="ECO:0000256" key="1">
    <source>
        <dbReference type="ARBA" id="ARBA00004141"/>
    </source>
</evidence>
<evidence type="ECO:0000313" key="11">
    <source>
        <dbReference type="EMBL" id="JAG13238.1"/>
    </source>
</evidence>
<feature type="compositionally biased region" description="Basic and acidic residues" evidence="8">
    <location>
        <begin position="92"/>
        <end position="116"/>
    </location>
</feature>
<proteinExistence type="predicted"/>
<feature type="compositionally biased region" description="Polar residues" evidence="8">
    <location>
        <begin position="177"/>
        <end position="193"/>
    </location>
</feature>
<evidence type="ECO:0000256" key="8">
    <source>
        <dbReference type="SAM" id="MobiDB-lite"/>
    </source>
</evidence>
<evidence type="ECO:0000256" key="3">
    <source>
        <dbReference type="ARBA" id="ARBA00022692"/>
    </source>
</evidence>
<evidence type="ECO:0000256" key="5">
    <source>
        <dbReference type="ARBA" id="ARBA00023065"/>
    </source>
</evidence>
<feature type="domain" description="Potassium channel" evidence="10">
    <location>
        <begin position="355"/>
        <end position="412"/>
    </location>
</feature>
<evidence type="ECO:0000256" key="2">
    <source>
        <dbReference type="ARBA" id="ARBA00022448"/>
    </source>
</evidence>
<comment type="subcellular location">
    <subcellularLocation>
        <location evidence="1">Membrane</location>
        <topology evidence="1">Multi-pass membrane protein</topology>
    </subcellularLocation>
</comment>
<feature type="transmembrane region" description="Helical" evidence="9">
    <location>
        <begin position="466"/>
        <end position="489"/>
    </location>
</feature>
<evidence type="ECO:0000256" key="9">
    <source>
        <dbReference type="SAM" id="Phobius"/>
    </source>
</evidence>
<feature type="transmembrane region" description="Helical" evidence="9">
    <location>
        <begin position="390"/>
        <end position="408"/>
    </location>
</feature>
<dbReference type="InterPro" id="IPR013099">
    <property type="entry name" value="K_chnl_dom"/>
</dbReference>
<gene>
    <name evidence="11" type="primary">twk-7_3</name>
    <name evidence="11" type="ORF">CM83_31585</name>
</gene>
<organism evidence="11">
    <name type="scientific">Lygus hesperus</name>
    <name type="common">Western plant bug</name>
    <dbReference type="NCBI Taxonomy" id="30085"/>
    <lineage>
        <taxon>Eukaryota</taxon>
        <taxon>Metazoa</taxon>
        <taxon>Ecdysozoa</taxon>
        <taxon>Arthropoda</taxon>
        <taxon>Hexapoda</taxon>
        <taxon>Insecta</taxon>
        <taxon>Pterygota</taxon>
        <taxon>Neoptera</taxon>
        <taxon>Paraneoptera</taxon>
        <taxon>Hemiptera</taxon>
        <taxon>Heteroptera</taxon>
        <taxon>Panheteroptera</taxon>
        <taxon>Cimicomorpha</taxon>
        <taxon>Miridae</taxon>
        <taxon>Mirini</taxon>
        <taxon>Lygus</taxon>
    </lineage>
</organism>
<dbReference type="SUPFAM" id="SSF81324">
    <property type="entry name" value="Voltage-gated potassium channels"/>
    <property type="match status" value="1"/>
</dbReference>
<evidence type="ECO:0000256" key="7">
    <source>
        <dbReference type="ARBA" id="ARBA00023303"/>
    </source>
</evidence>
<feature type="region of interest" description="Disordered" evidence="8">
    <location>
        <begin position="1"/>
        <end position="138"/>
    </location>
</feature>
<feature type="transmembrane region" description="Helical" evidence="9">
    <location>
        <begin position="272"/>
        <end position="290"/>
    </location>
</feature>
<keyword evidence="2" id="KW-0813">Transport</keyword>
<evidence type="ECO:0000256" key="6">
    <source>
        <dbReference type="ARBA" id="ARBA00023136"/>
    </source>
</evidence>
<keyword evidence="3 9" id="KW-0812">Transmembrane</keyword>
<name>A0A0A9X377_LYGHE</name>
<reference evidence="11" key="1">
    <citation type="journal article" date="2014" name="PLoS ONE">
        <title>Transcriptome-Based Identification of ABC Transporters in the Western Tarnished Plant Bug Lygus hesperus.</title>
        <authorList>
            <person name="Hull J.J."/>
            <person name="Chaney K."/>
            <person name="Geib S.M."/>
            <person name="Fabrick J.A."/>
            <person name="Brent C.S."/>
            <person name="Walsh D."/>
            <person name="Lavine L.C."/>
        </authorList>
    </citation>
    <scope>NUCLEOTIDE SEQUENCE</scope>
</reference>
<dbReference type="GO" id="GO:0005886">
    <property type="term" value="C:plasma membrane"/>
    <property type="evidence" value="ECO:0007669"/>
    <property type="project" value="TreeGrafter"/>
</dbReference>
<feature type="compositionally biased region" description="Basic and acidic residues" evidence="8">
    <location>
        <begin position="26"/>
        <end position="73"/>
    </location>
</feature>
<keyword evidence="6 9" id="KW-0472">Membrane</keyword>
<feature type="transmembrane region" description="Helical" evidence="9">
    <location>
        <begin position="357"/>
        <end position="378"/>
    </location>
</feature>
<keyword evidence="4 9" id="KW-1133">Transmembrane helix</keyword>
<reference evidence="11" key="2">
    <citation type="submission" date="2014-07" db="EMBL/GenBank/DDBJ databases">
        <authorList>
            <person name="Hull J."/>
        </authorList>
    </citation>
    <scope>NUCLEOTIDE SEQUENCE</scope>
</reference>
<evidence type="ECO:0000256" key="4">
    <source>
        <dbReference type="ARBA" id="ARBA00022989"/>
    </source>
</evidence>
<evidence type="ECO:0000259" key="10">
    <source>
        <dbReference type="Pfam" id="PF07885"/>
    </source>
</evidence>
<accession>A0A0A9X377</accession>
<protein>
    <submittedName>
        <fullName evidence="11">TWiK family of potassium channels protein 7</fullName>
    </submittedName>
</protein>
<dbReference type="GO" id="GO:0022841">
    <property type="term" value="F:potassium ion leak channel activity"/>
    <property type="evidence" value="ECO:0007669"/>
    <property type="project" value="TreeGrafter"/>
</dbReference>
<dbReference type="InterPro" id="IPR003280">
    <property type="entry name" value="2pore_dom_K_chnl"/>
</dbReference>
<dbReference type="PANTHER" id="PTHR11003:SF87">
    <property type="entry name" value="POTASSIUM CHANNEL DOMAIN-CONTAINING PROTEIN"/>
    <property type="match status" value="1"/>
</dbReference>
<keyword evidence="5" id="KW-0406">Ion transport</keyword>
<feature type="region of interest" description="Disordered" evidence="8">
    <location>
        <begin position="161"/>
        <end position="193"/>
    </location>
</feature>
<dbReference type="Pfam" id="PF07885">
    <property type="entry name" value="Ion_trans_2"/>
    <property type="match status" value="1"/>
</dbReference>